<feature type="domain" description="C2H2-type" evidence="2">
    <location>
        <begin position="73"/>
        <end position="105"/>
    </location>
</feature>
<dbReference type="GO" id="GO:0008270">
    <property type="term" value="F:zinc ion binding"/>
    <property type="evidence" value="ECO:0007669"/>
    <property type="project" value="UniProtKB-KW"/>
</dbReference>
<evidence type="ECO:0000313" key="4">
    <source>
        <dbReference type="Proteomes" id="UP001163046"/>
    </source>
</evidence>
<keyword evidence="1" id="KW-0863">Zinc-finger</keyword>
<feature type="non-terminal residue" evidence="3">
    <location>
        <position position="178"/>
    </location>
</feature>
<gene>
    <name evidence="3" type="ORF">OS493_040145</name>
</gene>
<dbReference type="EMBL" id="MU826648">
    <property type="protein sequence ID" value="KAJ7375594.1"/>
    <property type="molecule type" value="Genomic_DNA"/>
</dbReference>
<keyword evidence="1" id="KW-0479">Metal-binding</keyword>
<dbReference type="PROSITE" id="PS50157">
    <property type="entry name" value="ZINC_FINGER_C2H2_2"/>
    <property type="match status" value="1"/>
</dbReference>
<protein>
    <recommendedName>
        <fullName evidence="2">C2H2-type domain-containing protein</fullName>
    </recommendedName>
</protein>
<dbReference type="Pfam" id="PF00096">
    <property type="entry name" value="zf-C2H2"/>
    <property type="match status" value="1"/>
</dbReference>
<reference evidence="3" key="1">
    <citation type="submission" date="2023-01" db="EMBL/GenBank/DDBJ databases">
        <title>Genome assembly of the deep-sea coral Lophelia pertusa.</title>
        <authorList>
            <person name="Herrera S."/>
            <person name="Cordes E."/>
        </authorList>
    </citation>
    <scope>NUCLEOTIDE SEQUENCE</scope>
    <source>
        <strain evidence="3">USNM1676648</strain>
        <tissue evidence="3">Polyp</tissue>
    </source>
</reference>
<keyword evidence="1" id="KW-0862">Zinc</keyword>
<evidence type="ECO:0000259" key="2">
    <source>
        <dbReference type="PROSITE" id="PS50157"/>
    </source>
</evidence>
<dbReference type="Proteomes" id="UP001163046">
    <property type="component" value="Unassembled WGS sequence"/>
</dbReference>
<accession>A0A9W9Z8R5</accession>
<comment type="caution">
    <text evidence="3">The sequence shown here is derived from an EMBL/GenBank/DDBJ whole genome shotgun (WGS) entry which is preliminary data.</text>
</comment>
<dbReference type="InterPro" id="IPR013087">
    <property type="entry name" value="Znf_C2H2_type"/>
</dbReference>
<sequence>MSIYMYTLQSRWRSFDELIEQFLAEIPDEPLHNFVQDKVLVKKAFCEKSEGSYIAVDGVTIKKSASVWSFRDHRCEACGKAFTQNHSLHEHQKHACKRAETQKYPKFECSKCGKTVSTATLYKHQKKGCPKNKKVSTCAPPTKEKSEAELRSPIHEPDEVFQRIQTLSVTKLLLKQYH</sequence>
<name>A0A9W9Z8R5_9CNID</name>
<dbReference type="Gene3D" id="3.30.160.60">
    <property type="entry name" value="Classic Zinc Finger"/>
    <property type="match status" value="1"/>
</dbReference>
<dbReference type="AlphaFoldDB" id="A0A9W9Z8R5"/>
<evidence type="ECO:0000313" key="3">
    <source>
        <dbReference type="EMBL" id="KAJ7375594.1"/>
    </source>
</evidence>
<evidence type="ECO:0000256" key="1">
    <source>
        <dbReference type="PROSITE-ProRule" id="PRU00042"/>
    </source>
</evidence>
<organism evidence="3 4">
    <name type="scientific">Desmophyllum pertusum</name>
    <dbReference type="NCBI Taxonomy" id="174260"/>
    <lineage>
        <taxon>Eukaryota</taxon>
        <taxon>Metazoa</taxon>
        <taxon>Cnidaria</taxon>
        <taxon>Anthozoa</taxon>
        <taxon>Hexacorallia</taxon>
        <taxon>Scleractinia</taxon>
        <taxon>Caryophylliina</taxon>
        <taxon>Caryophylliidae</taxon>
        <taxon>Desmophyllum</taxon>
    </lineage>
</organism>
<proteinExistence type="predicted"/>
<keyword evidence="4" id="KW-1185">Reference proteome</keyword>